<gene>
    <name evidence="3" type="ORF">JOF55_002569</name>
</gene>
<feature type="transmembrane region" description="Helical" evidence="2">
    <location>
        <begin position="6"/>
        <end position="27"/>
    </location>
</feature>
<keyword evidence="2" id="KW-1133">Transmembrane helix</keyword>
<feature type="region of interest" description="Disordered" evidence="1">
    <location>
        <begin position="47"/>
        <end position="69"/>
    </location>
</feature>
<keyword evidence="2" id="KW-0472">Membrane</keyword>
<name>A0AAE3ZCG8_9ACTN</name>
<dbReference type="EMBL" id="JAVDXW010000001">
    <property type="protein sequence ID" value="MDR7302388.1"/>
    <property type="molecule type" value="Genomic_DNA"/>
</dbReference>
<feature type="compositionally biased region" description="Basic and acidic residues" evidence="1">
    <location>
        <begin position="58"/>
        <end position="69"/>
    </location>
</feature>
<evidence type="ECO:0000256" key="1">
    <source>
        <dbReference type="SAM" id="MobiDB-lite"/>
    </source>
</evidence>
<keyword evidence="2" id="KW-0812">Transmembrane</keyword>
<evidence type="ECO:0000313" key="4">
    <source>
        <dbReference type="Proteomes" id="UP001180845"/>
    </source>
</evidence>
<evidence type="ECO:0000313" key="3">
    <source>
        <dbReference type="EMBL" id="MDR7302388.1"/>
    </source>
</evidence>
<sequence length="229" mass="24747">MLGFWVQVVLVALVVGALGAVAVLAWCGRRTDLRGTEEHEHVLVHGERVRGGQPLSRSGRDTPSRGPERDVWAVPLHRCEQAVCRAGRVVESVSSVRTRHRLSGVVHRMDAELSNVRALVELGRSLDADSARAVTTGTTEQTGQTGQTEPGAVAARVHRQLVETAERFGAVTDAVLELVLELVTHSDPSGLDEQVTRLRDEFPLLRPMSVILGPNSGNRATPSLLDTPV</sequence>
<reference evidence="3" key="1">
    <citation type="submission" date="2023-07" db="EMBL/GenBank/DDBJ databases">
        <title>Sequencing the genomes of 1000 actinobacteria strains.</title>
        <authorList>
            <person name="Klenk H.-P."/>
        </authorList>
    </citation>
    <scope>NUCLEOTIDE SEQUENCE</scope>
    <source>
        <strain evidence="3">DSM 45977</strain>
    </source>
</reference>
<keyword evidence="4" id="KW-1185">Reference proteome</keyword>
<protein>
    <submittedName>
        <fullName evidence="3">Uncharacterized protein</fullName>
    </submittedName>
</protein>
<dbReference type="AlphaFoldDB" id="A0AAE3ZCG8"/>
<organism evidence="3 4">
    <name type="scientific">Haloactinomyces albus</name>
    <dbReference type="NCBI Taxonomy" id="1352928"/>
    <lineage>
        <taxon>Bacteria</taxon>
        <taxon>Bacillati</taxon>
        <taxon>Actinomycetota</taxon>
        <taxon>Actinomycetes</taxon>
        <taxon>Actinopolysporales</taxon>
        <taxon>Actinopolysporaceae</taxon>
        <taxon>Haloactinomyces</taxon>
    </lineage>
</organism>
<dbReference type="Proteomes" id="UP001180845">
    <property type="component" value="Unassembled WGS sequence"/>
</dbReference>
<accession>A0AAE3ZCG8</accession>
<dbReference type="RefSeq" id="WP_310273886.1">
    <property type="nucleotide sequence ID" value="NZ_JAVDXW010000001.1"/>
</dbReference>
<comment type="caution">
    <text evidence="3">The sequence shown here is derived from an EMBL/GenBank/DDBJ whole genome shotgun (WGS) entry which is preliminary data.</text>
</comment>
<proteinExistence type="predicted"/>
<evidence type="ECO:0000256" key="2">
    <source>
        <dbReference type="SAM" id="Phobius"/>
    </source>
</evidence>